<proteinExistence type="predicted"/>
<protein>
    <submittedName>
        <fullName evidence="1">Protein JASON</fullName>
    </submittedName>
</protein>
<accession>A0A5K3FLN8</accession>
<evidence type="ECO:0000313" key="1">
    <source>
        <dbReference type="WBParaSite" id="MCU_008309-RD"/>
    </source>
</evidence>
<name>A0A5K3FLN8_MESCO</name>
<organism evidence="1">
    <name type="scientific">Mesocestoides corti</name>
    <name type="common">Flatworm</name>
    <dbReference type="NCBI Taxonomy" id="53468"/>
    <lineage>
        <taxon>Eukaryota</taxon>
        <taxon>Metazoa</taxon>
        <taxon>Spiralia</taxon>
        <taxon>Lophotrochozoa</taxon>
        <taxon>Platyhelminthes</taxon>
        <taxon>Cestoda</taxon>
        <taxon>Eucestoda</taxon>
        <taxon>Cyclophyllidea</taxon>
        <taxon>Mesocestoididae</taxon>
        <taxon>Mesocestoides</taxon>
    </lineage>
</organism>
<sequence length="54" mass="6225">MVRQTVRKEAESGQPVRCGFLNVASYIFIINFLQNHNLNKSLLLQTLLIFPFCV</sequence>
<dbReference type="AlphaFoldDB" id="A0A5K3FLN8"/>
<dbReference type="WBParaSite" id="MCU_008309-RD">
    <property type="protein sequence ID" value="MCU_008309-RD"/>
    <property type="gene ID" value="MCU_008309"/>
</dbReference>
<reference evidence="1" key="1">
    <citation type="submission" date="2019-11" db="UniProtKB">
        <authorList>
            <consortium name="WormBaseParasite"/>
        </authorList>
    </citation>
    <scope>IDENTIFICATION</scope>
</reference>